<feature type="transmembrane region" description="Helical" evidence="1">
    <location>
        <begin position="21"/>
        <end position="48"/>
    </location>
</feature>
<name>A0A2P6Q9B8_ROSCH</name>
<dbReference type="Gramene" id="PRQ30778">
    <property type="protein sequence ID" value="PRQ30778"/>
    <property type="gene ID" value="RchiOBHm_Chr5g0028331"/>
</dbReference>
<keyword evidence="1" id="KW-0472">Membrane</keyword>
<gene>
    <name evidence="2" type="ORF">RchiOBHm_Chr5g0028331</name>
</gene>
<accession>A0A2P6Q9B8</accession>
<organism evidence="2 3">
    <name type="scientific">Rosa chinensis</name>
    <name type="common">China rose</name>
    <dbReference type="NCBI Taxonomy" id="74649"/>
    <lineage>
        <taxon>Eukaryota</taxon>
        <taxon>Viridiplantae</taxon>
        <taxon>Streptophyta</taxon>
        <taxon>Embryophyta</taxon>
        <taxon>Tracheophyta</taxon>
        <taxon>Spermatophyta</taxon>
        <taxon>Magnoliopsida</taxon>
        <taxon>eudicotyledons</taxon>
        <taxon>Gunneridae</taxon>
        <taxon>Pentapetalae</taxon>
        <taxon>rosids</taxon>
        <taxon>fabids</taxon>
        <taxon>Rosales</taxon>
        <taxon>Rosaceae</taxon>
        <taxon>Rosoideae</taxon>
        <taxon>Rosoideae incertae sedis</taxon>
        <taxon>Rosa</taxon>
    </lineage>
</organism>
<keyword evidence="3" id="KW-1185">Reference proteome</keyword>
<keyword evidence="1" id="KW-1133">Transmembrane helix</keyword>
<keyword evidence="1" id="KW-0812">Transmembrane</keyword>
<reference evidence="2 3" key="1">
    <citation type="journal article" date="2018" name="Nat. Genet.">
        <title>The Rosa genome provides new insights in the design of modern roses.</title>
        <authorList>
            <person name="Bendahmane M."/>
        </authorList>
    </citation>
    <scope>NUCLEOTIDE SEQUENCE [LARGE SCALE GENOMIC DNA]</scope>
    <source>
        <strain evidence="3">cv. Old Blush</strain>
    </source>
</reference>
<dbReference type="AlphaFoldDB" id="A0A2P6Q9B8"/>
<evidence type="ECO:0000256" key="1">
    <source>
        <dbReference type="SAM" id="Phobius"/>
    </source>
</evidence>
<comment type="caution">
    <text evidence="2">The sequence shown here is derived from an EMBL/GenBank/DDBJ whole genome shotgun (WGS) entry which is preliminary data.</text>
</comment>
<dbReference type="EMBL" id="PDCK01000043">
    <property type="protein sequence ID" value="PRQ30778.1"/>
    <property type="molecule type" value="Genomic_DNA"/>
</dbReference>
<evidence type="ECO:0000313" key="3">
    <source>
        <dbReference type="Proteomes" id="UP000238479"/>
    </source>
</evidence>
<sequence>MIQIRWPGHLCEARPSGMRRHLIEGAVATCSLPPLSLILMNIVCNFFWS</sequence>
<evidence type="ECO:0000313" key="2">
    <source>
        <dbReference type="EMBL" id="PRQ30778.1"/>
    </source>
</evidence>
<protein>
    <submittedName>
        <fullName evidence="2">Uncharacterized protein</fullName>
    </submittedName>
</protein>
<proteinExistence type="predicted"/>
<dbReference type="Proteomes" id="UP000238479">
    <property type="component" value="Chromosome 5"/>
</dbReference>